<dbReference type="eggNOG" id="COG4118">
    <property type="taxonomic scope" value="Bacteria"/>
</dbReference>
<dbReference type="RefSeq" id="WP_005672591.1">
    <property type="nucleotide sequence ID" value="NZ_GL636062.1"/>
</dbReference>
<reference evidence="3 4" key="1">
    <citation type="submission" date="2010-12" db="EMBL/GenBank/DDBJ databases">
        <authorList>
            <person name="Muzny D."/>
            <person name="Qin X."/>
            <person name="Deng J."/>
            <person name="Jiang H."/>
            <person name="Liu Y."/>
            <person name="Qu J."/>
            <person name="Song X.-Z."/>
            <person name="Zhang L."/>
            <person name="Thornton R."/>
            <person name="Coyle M."/>
            <person name="Francisco L."/>
            <person name="Jackson L."/>
            <person name="Javaid M."/>
            <person name="Korchina V."/>
            <person name="Kovar C."/>
            <person name="Mata R."/>
            <person name="Mathew T."/>
            <person name="Ngo R."/>
            <person name="Nguyen L."/>
            <person name="Nguyen N."/>
            <person name="Okwuonu G."/>
            <person name="Ongeri F."/>
            <person name="Pham C."/>
            <person name="Simmons D."/>
            <person name="Wilczek-Boney K."/>
            <person name="Hale W."/>
            <person name="Jakkamsetti A."/>
            <person name="Pham P."/>
            <person name="Ruth R."/>
            <person name="San Lucas F."/>
            <person name="Warren J."/>
            <person name="Zhang J."/>
            <person name="Zhao Z."/>
            <person name="Zhou C."/>
            <person name="Zhu D."/>
            <person name="Lee S."/>
            <person name="Bess C."/>
            <person name="Blankenburg K."/>
            <person name="Forbes L."/>
            <person name="Fu Q."/>
            <person name="Gubbala S."/>
            <person name="Hirani K."/>
            <person name="Jayaseelan J.C."/>
            <person name="Lara F."/>
            <person name="Munidasa M."/>
            <person name="Palculict T."/>
            <person name="Patil S."/>
            <person name="Pu L.-L."/>
            <person name="Saada N."/>
            <person name="Tang L."/>
            <person name="Weissenberger G."/>
            <person name="Zhu Y."/>
            <person name="Hemphill L."/>
            <person name="Shang Y."/>
            <person name="Youmans B."/>
            <person name="Ayvaz T."/>
            <person name="Ross M."/>
            <person name="Santibanez J."/>
            <person name="Aqrawi P."/>
            <person name="Gross S."/>
            <person name="Joshi V."/>
            <person name="Fowler G."/>
            <person name="Nazareth L."/>
            <person name="Reid J."/>
            <person name="Worley K."/>
            <person name="Petrosino J."/>
            <person name="Highlander S."/>
            <person name="Gibbs R."/>
        </authorList>
    </citation>
    <scope>NUCLEOTIDE SEQUENCE [LARGE SCALE GENOMIC DNA]</scope>
    <source>
        <strain evidence="3 4">ATCC 51599</strain>
    </source>
</reference>
<gene>
    <name evidence="3" type="ORF">HMPREF0551_0558</name>
</gene>
<sequence length="82" mass="9204">MMMQVNVHEAKTHLSRLLEDVGKGDVVIIAKAGKPMAKLVPYDGEEITPRRIGFMPDLPEIPDDFDDMMADEIAEMFSSDRP</sequence>
<dbReference type="Proteomes" id="UP000011021">
    <property type="component" value="Unassembled WGS sequence"/>
</dbReference>
<dbReference type="EMBL" id="AEQP01000002">
    <property type="protein sequence ID" value="EFV95650.1"/>
    <property type="molecule type" value="Genomic_DNA"/>
</dbReference>
<dbReference type="SUPFAM" id="SSF143120">
    <property type="entry name" value="YefM-like"/>
    <property type="match status" value="1"/>
</dbReference>
<dbReference type="Pfam" id="PF02604">
    <property type="entry name" value="PhdYeFM_antitox"/>
    <property type="match status" value="1"/>
</dbReference>
<comment type="similarity">
    <text evidence="1 2">Belongs to the phD/YefM antitoxin family.</text>
</comment>
<organism evidence="3 4">
    <name type="scientific">Lautropia mirabilis ATCC 51599</name>
    <dbReference type="NCBI Taxonomy" id="887898"/>
    <lineage>
        <taxon>Bacteria</taxon>
        <taxon>Pseudomonadati</taxon>
        <taxon>Pseudomonadota</taxon>
        <taxon>Betaproteobacteria</taxon>
        <taxon>Burkholderiales</taxon>
        <taxon>Burkholderiaceae</taxon>
        <taxon>Lautropia</taxon>
    </lineage>
</organism>
<protein>
    <recommendedName>
        <fullName evidence="2">Antitoxin</fullName>
    </recommendedName>
</protein>
<dbReference type="Gene3D" id="3.40.1620.10">
    <property type="entry name" value="YefM-like domain"/>
    <property type="match status" value="1"/>
</dbReference>
<dbReference type="InterPro" id="IPR051416">
    <property type="entry name" value="phD-YefM_TA_antitoxins"/>
</dbReference>
<evidence type="ECO:0000256" key="1">
    <source>
        <dbReference type="ARBA" id="ARBA00009981"/>
    </source>
</evidence>
<keyword evidence="4" id="KW-1185">Reference proteome</keyword>
<dbReference type="InterPro" id="IPR036165">
    <property type="entry name" value="YefM-like_sf"/>
</dbReference>
<comment type="caution">
    <text evidence="3">The sequence shown here is derived from an EMBL/GenBank/DDBJ whole genome shotgun (WGS) entry which is preliminary data.</text>
</comment>
<comment type="function">
    <text evidence="2">Antitoxin component of a type II toxin-antitoxin (TA) system.</text>
</comment>
<evidence type="ECO:0000313" key="4">
    <source>
        <dbReference type="Proteomes" id="UP000011021"/>
    </source>
</evidence>
<evidence type="ECO:0000256" key="2">
    <source>
        <dbReference type="RuleBase" id="RU362080"/>
    </source>
</evidence>
<dbReference type="PANTHER" id="PTHR35377">
    <property type="entry name" value="ANTITOXIN VAPB49-RELATED-RELATED"/>
    <property type="match status" value="1"/>
</dbReference>
<dbReference type="NCBIfam" id="TIGR01552">
    <property type="entry name" value="phd_fam"/>
    <property type="match status" value="1"/>
</dbReference>
<accession>E7RV46</accession>
<dbReference type="STRING" id="887898.HMPREF0551_0558"/>
<dbReference type="AlphaFoldDB" id="E7RV46"/>
<dbReference type="HOGENOM" id="CLU_163140_3_1_4"/>
<proteinExistence type="inferred from homology"/>
<dbReference type="InterPro" id="IPR006442">
    <property type="entry name" value="Antitoxin_Phd/YefM"/>
</dbReference>
<name>E7RV46_9BURK</name>
<evidence type="ECO:0000313" key="3">
    <source>
        <dbReference type="EMBL" id="EFV95650.1"/>
    </source>
</evidence>